<dbReference type="FunFam" id="2.60.120.920:FF:000004">
    <property type="entry name" value="Butyrophilin subfamily 1 member A1"/>
    <property type="match status" value="1"/>
</dbReference>
<evidence type="ECO:0000256" key="8">
    <source>
        <dbReference type="SAM" id="MobiDB-lite"/>
    </source>
</evidence>
<comment type="caution">
    <text evidence="12">The sequence shown here is derived from an EMBL/GenBank/DDBJ whole genome shotgun (WGS) entry which is preliminary data.</text>
</comment>
<evidence type="ECO:0000313" key="13">
    <source>
        <dbReference type="Proteomes" id="UP000324632"/>
    </source>
</evidence>
<dbReference type="InterPro" id="IPR018957">
    <property type="entry name" value="Znf_C3HC4_RING-type"/>
</dbReference>
<dbReference type="PROSITE" id="PS00518">
    <property type="entry name" value="ZF_RING_1"/>
    <property type="match status" value="1"/>
</dbReference>
<feature type="domain" description="RING-type" evidence="9">
    <location>
        <begin position="15"/>
        <end position="56"/>
    </location>
</feature>
<feature type="compositionally biased region" description="Polar residues" evidence="8">
    <location>
        <begin position="84"/>
        <end position="93"/>
    </location>
</feature>
<gene>
    <name evidence="12" type="ORF">E1301_Tti017194</name>
</gene>
<evidence type="ECO:0000256" key="6">
    <source>
        <dbReference type="ARBA" id="ARBA00022833"/>
    </source>
</evidence>
<dbReference type="Pfam" id="PF00622">
    <property type="entry name" value="SPRY"/>
    <property type="match status" value="1"/>
</dbReference>
<keyword evidence="13" id="KW-1185">Reference proteome</keyword>
<reference evidence="12 13" key="1">
    <citation type="journal article" date="2019" name="Mol. Ecol. Resour.">
        <title>Chromosome-level genome assembly of Triplophysa tibetana, a fish adapted to the harsh high-altitude environment of the Tibetan Plateau.</title>
        <authorList>
            <person name="Yang X."/>
            <person name="Liu H."/>
            <person name="Ma Z."/>
            <person name="Zou Y."/>
            <person name="Zou M."/>
            <person name="Mao Y."/>
            <person name="Li X."/>
            <person name="Wang H."/>
            <person name="Chen T."/>
            <person name="Wang W."/>
            <person name="Yang R."/>
        </authorList>
    </citation>
    <scope>NUCLEOTIDE SEQUENCE [LARGE SCALE GENOMIC DNA]</scope>
    <source>
        <strain evidence="12">TTIB1903HZAU</strain>
        <tissue evidence="12">Muscle</tissue>
    </source>
</reference>
<evidence type="ECO:0000256" key="2">
    <source>
        <dbReference type="ARBA" id="ARBA00008518"/>
    </source>
</evidence>
<dbReference type="PROSITE" id="PS50089">
    <property type="entry name" value="ZF_RING_2"/>
    <property type="match status" value="1"/>
</dbReference>
<sequence>MSLPAEFLSEDQLSCSICLDIFINPVSTPCGHSFCLVCITSYWEGQSKTCLCPLCKENFRKRPELHINHTLKEITEQFKRMTDTSMSPRNVSGDSLAGQIPTPKLAGQFPPQEFSEQLMKEMKTRFQRSASSEFLPSHQPSAASPPGMMTRCYSVSGTDGGGSDGQQCHKHRQCLELFCKTDQSCICNVCAETEHQGHAVGPAKREMNIKKVNVKILQCGRQYNVLRSVLTLCVSKQSQLRIMEVELQGLITVREKKIEEIQSSLSEIQAIADQEKAGTVSTFSELMRTMERSQAELLEVVEMGRRAAELRSQAFIRDLEMEIANLRKRSGNLSQLVQSQDHFTFFKTYPSYSSLPATKNWTDVALTPDPTAGSVLRNVTQVVREIQESMKKLPEILDVTLDRDSAHPRLILSEDGKQVRCSDRYQNVPDTPERFDRVVCVLGRPGFNSGRHYWLVQVGEKTDWDLGVASHFINRKGKIAAKPANGFWFLSLRDKHEYIFRAEQSTTISLQQKPQTIGVFVDYEKGQVSFYNADTRSLIFTFTGTFVSILYPFFSPCTNKSGKNEAPLIICPAGSAEKSWLTEK</sequence>
<dbReference type="InterPro" id="IPR006574">
    <property type="entry name" value="PRY"/>
</dbReference>
<comment type="subcellular location">
    <subcellularLocation>
        <location evidence="1">Cytoplasm</location>
    </subcellularLocation>
</comment>
<evidence type="ECO:0000256" key="5">
    <source>
        <dbReference type="ARBA" id="ARBA00022771"/>
    </source>
</evidence>
<dbReference type="PROSITE" id="PS50188">
    <property type="entry name" value="B302_SPRY"/>
    <property type="match status" value="1"/>
</dbReference>
<dbReference type="Pfam" id="PF00097">
    <property type="entry name" value="zf-C3HC4"/>
    <property type="match status" value="1"/>
</dbReference>
<dbReference type="GO" id="GO:0005737">
    <property type="term" value="C:cytoplasm"/>
    <property type="evidence" value="ECO:0007669"/>
    <property type="project" value="UniProtKB-SubCell"/>
</dbReference>
<keyword evidence="5 7" id="KW-0863">Zinc-finger</keyword>
<keyword evidence="3" id="KW-0963">Cytoplasm</keyword>
<dbReference type="EMBL" id="SOYY01000004">
    <property type="protein sequence ID" value="KAA0721897.1"/>
    <property type="molecule type" value="Genomic_DNA"/>
</dbReference>
<protein>
    <submittedName>
        <fullName evidence="12">Zinc finger protein RFP</fullName>
    </submittedName>
</protein>
<dbReference type="InterPro" id="IPR043136">
    <property type="entry name" value="B30.2/SPRY_sf"/>
</dbReference>
<dbReference type="SUPFAM" id="SSF57845">
    <property type="entry name" value="B-box zinc-binding domain"/>
    <property type="match status" value="1"/>
</dbReference>
<feature type="domain" description="B30.2/SPRY" evidence="11">
    <location>
        <begin position="379"/>
        <end position="575"/>
    </location>
</feature>
<comment type="similarity">
    <text evidence="2">Belongs to the TRIM/RBCC family.</text>
</comment>
<dbReference type="InterPro" id="IPR003879">
    <property type="entry name" value="Butyrophylin_SPRY"/>
</dbReference>
<dbReference type="InterPro" id="IPR000315">
    <property type="entry name" value="Znf_B-box"/>
</dbReference>
<dbReference type="InterPro" id="IPR050143">
    <property type="entry name" value="TRIM/RBCC"/>
</dbReference>
<dbReference type="InterPro" id="IPR017907">
    <property type="entry name" value="Znf_RING_CS"/>
</dbReference>
<evidence type="ECO:0000259" key="11">
    <source>
        <dbReference type="PROSITE" id="PS50188"/>
    </source>
</evidence>
<dbReference type="SMART" id="SM00184">
    <property type="entry name" value="RING"/>
    <property type="match status" value="1"/>
</dbReference>
<dbReference type="InterPro" id="IPR001870">
    <property type="entry name" value="B30.2/SPRY"/>
</dbReference>
<dbReference type="InterPro" id="IPR013083">
    <property type="entry name" value="Znf_RING/FYVE/PHD"/>
</dbReference>
<name>A0A5A9PMB0_9TELE</name>
<dbReference type="InterPro" id="IPR058030">
    <property type="entry name" value="TRIM8/14/16/25/29/45/65_CC"/>
</dbReference>
<dbReference type="PRINTS" id="PR01407">
    <property type="entry name" value="BUTYPHLNCDUF"/>
</dbReference>
<dbReference type="CDD" id="cd13733">
    <property type="entry name" value="SPRY_PRY_C-I_1"/>
    <property type="match status" value="1"/>
</dbReference>
<evidence type="ECO:0000259" key="9">
    <source>
        <dbReference type="PROSITE" id="PS50089"/>
    </source>
</evidence>
<dbReference type="PROSITE" id="PS50119">
    <property type="entry name" value="ZF_BBOX"/>
    <property type="match status" value="1"/>
</dbReference>
<keyword evidence="4" id="KW-0479">Metal-binding</keyword>
<dbReference type="GO" id="GO:0008270">
    <property type="term" value="F:zinc ion binding"/>
    <property type="evidence" value="ECO:0007669"/>
    <property type="project" value="UniProtKB-KW"/>
</dbReference>
<dbReference type="PANTHER" id="PTHR24103">
    <property type="entry name" value="E3 UBIQUITIN-PROTEIN LIGASE TRIM"/>
    <property type="match status" value="1"/>
</dbReference>
<feature type="domain" description="B box-type" evidence="10">
    <location>
        <begin position="163"/>
        <end position="203"/>
    </location>
</feature>
<dbReference type="Gene3D" id="2.60.120.920">
    <property type="match status" value="1"/>
</dbReference>
<dbReference type="Gene3D" id="3.30.40.10">
    <property type="entry name" value="Zinc/RING finger domain, C3HC4 (zinc finger)"/>
    <property type="match status" value="1"/>
</dbReference>
<evidence type="ECO:0000256" key="3">
    <source>
        <dbReference type="ARBA" id="ARBA00022490"/>
    </source>
</evidence>
<organism evidence="12 13">
    <name type="scientific">Triplophysa tibetana</name>
    <dbReference type="NCBI Taxonomy" id="1572043"/>
    <lineage>
        <taxon>Eukaryota</taxon>
        <taxon>Metazoa</taxon>
        <taxon>Chordata</taxon>
        <taxon>Craniata</taxon>
        <taxon>Vertebrata</taxon>
        <taxon>Euteleostomi</taxon>
        <taxon>Actinopterygii</taxon>
        <taxon>Neopterygii</taxon>
        <taxon>Teleostei</taxon>
        <taxon>Ostariophysi</taxon>
        <taxon>Cypriniformes</taxon>
        <taxon>Nemacheilidae</taxon>
        <taxon>Triplophysa</taxon>
    </lineage>
</organism>
<dbReference type="SMART" id="SM00336">
    <property type="entry name" value="BBOX"/>
    <property type="match status" value="1"/>
</dbReference>
<proteinExistence type="inferred from homology"/>
<dbReference type="Pfam" id="PF13765">
    <property type="entry name" value="PRY"/>
    <property type="match status" value="1"/>
</dbReference>
<evidence type="ECO:0000256" key="1">
    <source>
        <dbReference type="ARBA" id="ARBA00004496"/>
    </source>
</evidence>
<keyword evidence="6" id="KW-0862">Zinc</keyword>
<dbReference type="Pfam" id="PF25600">
    <property type="entry name" value="TRIM_CC"/>
    <property type="match status" value="1"/>
</dbReference>
<dbReference type="InterPro" id="IPR003877">
    <property type="entry name" value="SPRY_dom"/>
</dbReference>
<dbReference type="AlphaFoldDB" id="A0A5A9PMB0"/>
<evidence type="ECO:0000256" key="7">
    <source>
        <dbReference type="PROSITE-ProRule" id="PRU00024"/>
    </source>
</evidence>
<dbReference type="SUPFAM" id="SSF49899">
    <property type="entry name" value="Concanavalin A-like lectins/glucanases"/>
    <property type="match status" value="1"/>
</dbReference>
<dbReference type="InterPro" id="IPR013320">
    <property type="entry name" value="ConA-like_dom_sf"/>
</dbReference>
<dbReference type="SMART" id="SM00589">
    <property type="entry name" value="PRY"/>
    <property type="match status" value="1"/>
</dbReference>
<evidence type="ECO:0000256" key="4">
    <source>
        <dbReference type="ARBA" id="ARBA00022723"/>
    </source>
</evidence>
<dbReference type="SUPFAM" id="SSF57850">
    <property type="entry name" value="RING/U-box"/>
    <property type="match status" value="1"/>
</dbReference>
<dbReference type="SMART" id="SM00449">
    <property type="entry name" value="SPRY"/>
    <property type="match status" value="1"/>
</dbReference>
<dbReference type="Proteomes" id="UP000324632">
    <property type="component" value="Chromosome 4"/>
</dbReference>
<feature type="region of interest" description="Disordered" evidence="8">
    <location>
        <begin position="84"/>
        <end position="106"/>
    </location>
</feature>
<evidence type="ECO:0000259" key="10">
    <source>
        <dbReference type="PROSITE" id="PS50119"/>
    </source>
</evidence>
<dbReference type="CDD" id="cd19769">
    <property type="entry name" value="Bbox2_TRIM16-like"/>
    <property type="match status" value="1"/>
</dbReference>
<evidence type="ECO:0000313" key="12">
    <source>
        <dbReference type="EMBL" id="KAA0721897.1"/>
    </source>
</evidence>
<dbReference type="Gene3D" id="3.30.160.60">
    <property type="entry name" value="Classic Zinc Finger"/>
    <property type="match status" value="1"/>
</dbReference>
<accession>A0A5A9PMB0</accession>
<dbReference type="Pfam" id="PF00643">
    <property type="entry name" value="zf-B_box"/>
    <property type="match status" value="1"/>
</dbReference>
<dbReference type="InterPro" id="IPR001841">
    <property type="entry name" value="Znf_RING"/>
</dbReference>